<comment type="similarity">
    <text evidence="3">Belongs to the peptidase U32 family.</text>
</comment>
<evidence type="ECO:0000313" key="5">
    <source>
        <dbReference type="EMBL" id="BBH26000.1"/>
    </source>
</evidence>
<dbReference type="GO" id="GO:0008233">
    <property type="term" value="F:peptidase activity"/>
    <property type="evidence" value="ECO:0007669"/>
    <property type="project" value="UniProtKB-KW"/>
</dbReference>
<dbReference type="FunCoup" id="A0A3G9J4B3">
    <property type="interactions" value="113"/>
</dbReference>
<evidence type="ECO:0000259" key="4">
    <source>
        <dbReference type="Pfam" id="PF16325"/>
    </source>
</evidence>
<reference evidence="5 6" key="1">
    <citation type="submission" date="2018-11" db="EMBL/GenBank/DDBJ databases">
        <title>Novel Erysipelotrichaceae bacterium isolated from small intestine of a swine.</title>
        <authorList>
            <person name="Kim J.S."/>
            <person name="Choe H."/>
            <person name="Lee Y.R."/>
            <person name="Kim K.M."/>
            <person name="Park D.S."/>
        </authorList>
    </citation>
    <scope>NUCLEOTIDE SEQUENCE [LARGE SCALE GENOMIC DNA]</scope>
    <source>
        <strain evidence="5 6">SG0102</strain>
    </source>
</reference>
<dbReference type="PANTHER" id="PTHR30217:SF6">
    <property type="entry name" value="TRNA HYDROXYLATION PROTEIN P"/>
    <property type="match status" value="1"/>
</dbReference>
<dbReference type="KEGG" id="ebm:SG0102_09340"/>
<sequence length="414" mass="47591">MALCRNVNGKRTFIKKPELLAPAGNLEKLKTAIIYGADAVFIGGKEFSLRSAASNFSLEDIKEAVAFANQYGADIHVTCNIILHNDNLTGLKEYLCALDEIGVKAIIVADPYIMTLAKSLNLKLEVHVSTQMSTLNSEAIRFYQEMGMDRVVFGREVAYRDLKLMRERNRNIDMEYFIHGAMCIAYSGRCMLSNYFSRRDANRGGCSQSCRWYYDIEADGQKLNGEDEIPFSMSSKDMCLVHEIPKLIEIGIDSLKIEGRMKSLHYIATVVSTYRKLIDTYCADPDHFEDNWYEAELQKSANRAFCEGFFDQTPDETFQLFNLRDEHPTQEFVLRVLDYDHEKKLAKVEQRNYFKVGDQVEIFSPVRDNLYFKVEKIYNEDMEEVTVANHPMEILYLPLAQEVSENDMGRKVKS</sequence>
<evidence type="ECO:0000313" key="6">
    <source>
        <dbReference type="Proteomes" id="UP000268059"/>
    </source>
</evidence>
<evidence type="ECO:0000256" key="3">
    <source>
        <dbReference type="ARBA" id="ARBA00038374"/>
    </source>
</evidence>
<dbReference type="GO" id="GO:0006508">
    <property type="term" value="P:proteolysis"/>
    <property type="evidence" value="ECO:0007669"/>
    <property type="project" value="UniProtKB-KW"/>
</dbReference>
<dbReference type="Gene3D" id="2.40.30.10">
    <property type="entry name" value="Translation factors"/>
    <property type="match status" value="1"/>
</dbReference>
<name>A0A3G9J4B3_9FIRM</name>
<proteinExistence type="inferred from homology"/>
<keyword evidence="2" id="KW-0378">Hydrolase</keyword>
<accession>A0A3G9J4B3</accession>
<gene>
    <name evidence="5" type="primary">yrrO</name>
    <name evidence="5" type="ORF">SG0102_09340</name>
</gene>
<dbReference type="PANTHER" id="PTHR30217">
    <property type="entry name" value="PEPTIDASE U32 FAMILY"/>
    <property type="match status" value="1"/>
</dbReference>
<dbReference type="InterPro" id="IPR051454">
    <property type="entry name" value="RNA/ubiquinone_mod_enzymes"/>
</dbReference>
<dbReference type="OrthoDB" id="9807498at2"/>
<protein>
    <submittedName>
        <fullName evidence="5">Putative protease YrrO</fullName>
    </submittedName>
</protein>
<dbReference type="AlphaFoldDB" id="A0A3G9J4B3"/>
<dbReference type="InterPro" id="IPR032525">
    <property type="entry name" value="Peptidase_U32_C"/>
</dbReference>
<dbReference type="EMBL" id="AP019309">
    <property type="protein sequence ID" value="BBH26000.1"/>
    <property type="molecule type" value="Genomic_DNA"/>
</dbReference>
<organism evidence="5 6">
    <name type="scientific">Intestinibaculum porci</name>
    <dbReference type="NCBI Taxonomy" id="2487118"/>
    <lineage>
        <taxon>Bacteria</taxon>
        <taxon>Bacillati</taxon>
        <taxon>Bacillota</taxon>
        <taxon>Erysipelotrichia</taxon>
        <taxon>Erysipelotrichales</taxon>
        <taxon>Erysipelotrichaceae</taxon>
        <taxon>Intestinibaculum</taxon>
    </lineage>
</organism>
<keyword evidence="1 5" id="KW-0645">Protease</keyword>
<dbReference type="InParanoid" id="A0A3G9J4B3"/>
<dbReference type="Pfam" id="PF01136">
    <property type="entry name" value="Peptidase_U32"/>
    <property type="match status" value="1"/>
</dbReference>
<dbReference type="PROSITE" id="PS01276">
    <property type="entry name" value="PEPTIDASE_U32"/>
    <property type="match status" value="1"/>
</dbReference>
<evidence type="ECO:0000256" key="2">
    <source>
        <dbReference type="ARBA" id="ARBA00022801"/>
    </source>
</evidence>
<feature type="domain" description="Peptidase family U32 C-terminal" evidence="4">
    <location>
        <begin position="329"/>
        <end position="410"/>
    </location>
</feature>
<dbReference type="RefSeq" id="WP_125118910.1">
    <property type="nucleotide sequence ID" value="NZ_AP019309.1"/>
</dbReference>
<keyword evidence="6" id="KW-1185">Reference proteome</keyword>
<dbReference type="Pfam" id="PF16325">
    <property type="entry name" value="Peptidase_U32_C"/>
    <property type="match status" value="1"/>
</dbReference>
<evidence type="ECO:0000256" key="1">
    <source>
        <dbReference type="ARBA" id="ARBA00022670"/>
    </source>
</evidence>
<dbReference type="Proteomes" id="UP000268059">
    <property type="component" value="Chromosome"/>
</dbReference>
<dbReference type="InterPro" id="IPR001539">
    <property type="entry name" value="Peptidase_U32"/>
</dbReference>